<dbReference type="AlphaFoldDB" id="E3NUT7"/>
<dbReference type="EMBL" id="DS270676">
    <property type="protein sequence ID" value="EFO96487.1"/>
    <property type="molecule type" value="Genomic_DNA"/>
</dbReference>
<organism evidence="2">
    <name type="scientific">Caenorhabditis remanei</name>
    <name type="common">Caenorhabditis vulgaris</name>
    <dbReference type="NCBI Taxonomy" id="31234"/>
    <lineage>
        <taxon>Eukaryota</taxon>
        <taxon>Metazoa</taxon>
        <taxon>Ecdysozoa</taxon>
        <taxon>Nematoda</taxon>
        <taxon>Chromadorea</taxon>
        <taxon>Rhabditida</taxon>
        <taxon>Rhabditina</taxon>
        <taxon>Rhabditomorpha</taxon>
        <taxon>Rhabditoidea</taxon>
        <taxon>Rhabditidae</taxon>
        <taxon>Peloderinae</taxon>
        <taxon>Caenorhabditis</taxon>
    </lineage>
</organism>
<dbReference type="InParanoid" id="E3NUT7"/>
<proteinExistence type="predicted"/>
<gene>
    <name evidence="1" type="ORF">CRE_16584</name>
</gene>
<reference evidence="1" key="1">
    <citation type="submission" date="2007-07" db="EMBL/GenBank/DDBJ databases">
        <title>PCAP assembly of the Caenorhabditis remanei genome.</title>
        <authorList>
            <consortium name="The Caenorhabditis remanei Sequencing Consortium"/>
            <person name="Wilson R.K."/>
        </authorList>
    </citation>
    <scope>NUCLEOTIDE SEQUENCE [LARGE SCALE GENOMIC DNA]</scope>
    <source>
        <strain evidence="1">PB4641</strain>
    </source>
</reference>
<evidence type="ECO:0000313" key="1">
    <source>
        <dbReference type="EMBL" id="EFO96487.1"/>
    </source>
</evidence>
<keyword evidence="2" id="KW-1185">Reference proteome</keyword>
<evidence type="ECO:0000313" key="2">
    <source>
        <dbReference type="Proteomes" id="UP000008281"/>
    </source>
</evidence>
<protein>
    <submittedName>
        <fullName evidence="1">Uncharacterized protein</fullName>
    </submittedName>
</protein>
<dbReference type="HOGENOM" id="CLU_3413299_0_0_1"/>
<name>E3NUT7_CAERE</name>
<dbReference type="Proteomes" id="UP000008281">
    <property type="component" value="Unassembled WGS sequence"/>
</dbReference>
<sequence>MATRCRCATPPHSNVSACATHAESLREG</sequence>
<accession>E3NUT7</accession>